<evidence type="ECO:0000313" key="6">
    <source>
        <dbReference type="RefSeq" id="XP_026677841.1"/>
    </source>
</evidence>
<keyword evidence="3" id="KW-0347">Helicase</keyword>
<dbReference type="SUPFAM" id="SSF52540">
    <property type="entry name" value="P-loop containing nucleoside triphosphate hydrolases"/>
    <property type="match status" value="1"/>
</dbReference>
<dbReference type="EC" id="3.6.4.13" evidence="1"/>
<dbReference type="Gene3D" id="1.10.10.2130">
    <property type="entry name" value="DEAH helicase family, winged-helix domain"/>
    <property type="match status" value="1"/>
</dbReference>
<evidence type="ECO:0000256" key="4">
    <source>
        <dbReference type="ARBA" id="ARBA00047984"/>
    </source>
</evidence>
<dbReference type="GO" id="GO:0003725">
    <property type="term" value="F:double-stranded RNA binding"/>
    <property type="evidence" value="ECO:0007669"/>
    <property type="project" value="TreeGrafter"/>
</dbReference>
<evidence type="ECO:0000313" key="5">
    <source>
        <dbReference type="Proteomes" id="UP000079169"/>
    </source>
</evidence>
<protein>
    <recommendedName>
        <fullName evidence="1">RNA helicase</fullName>
        <ecNumber evidence="1">3.6.4.13</ecNumber>
    </recommendedName>
</protein>
<dbReference type="GO" id="GO:0005730">
    <property type="term" value="C:nucleolus"/>
    <property type="evidence" value="ECO:0007669"/>
    <property type="project" value="TreeGrafter"/>
</dbReference>
<reference evidence="6" key="1">
    <citation type="submission" date="2025-08" db="UniProtKB">
        <authorList>
            <consortium name="RefSeq"/>
        </authorList>
    </citation>
    <scope>IDENTIFICATION</scope>
</reference>
<dbReference type="PaxDb" id="121845-A0A3Q0INF7"/>
<evidence type="ECO:0000256" key="3">
    <source>
        <dbReference type="ARBA" id="ARBA00022806"/>
    </source>
</evidence>
<dbReference type="GeneID" id="113466529"/>
<name>A0A3Q0INF7_DIACI</name>
<dbReference type="STRING" id="121845.A0A3Q0INF7"/>
<dbReference type="GO" id="GO:0016787">
    <property type="term" value="F:hydrolase activity"/>
    <property type="evidence" value="ECO:0007669"/>
    <property type="project" value="UniProtKB-KW"/>
</dbReference>
<dbReference type="GO" id="GO:0045943">
    <property type="term" value="P:positive regulation of transcription by RNA polymerase I"/>
    <property type="evidence" value="ECO:0007669"/>
    <property type="project" value="TreeGrafter"/>
</dbReference>
<organism evidence="5 6">
    <name type="scientific">Diaphorina citri</name>
    <name type="common">Asian citrus psyllid</name>
    <dbReference type="NCBI Taxonomy" id="121845"/>
    <lineage>
        <taxon>Eukaryota</taxon>
        <taxon>Metazoa</taxon>
        <taxon>Ecdysozoa</taxon>
        <taxon>Arthropoda</taxon>
        <taxon>Hexapoda</taxon>
        <taxon>Insecta</taxon>
        <taxon>Pterygota</taxon>
        <taxon>Neoptera</taxon>
        <taxon>Paraneoptera</taxon>
        <taxon>Hemiptera</taxon>
        <taxon>Sternorrhyncha</taxon>
        <taxon>Psylloidea</taxon>
        <taxon>Psyllidae</taxon>
        <taxon>Diaphorininae</taxon>
        <taxon>Diaphorina</taxon>
    </lineage>
</organism>
<keyword evidence="3" id="KW-0547">Nucleotide-binding</keyword>
<proteinExistence type="predicted"/>
<keyword evidence="5" id="KW-1185">Reference proteome</keyword>
<evidence type="ECO:0000256" key="1">
    <source>
        <dbReference type="ARBA" id="ARBA00012552"/>
    </source>
</evidence>
<dbReference type="Proteomes" id="UP000079169">
    <property type="component" value="Unplaced"/>
</dbReference>
<dbReference type="KEGG" id="dci:113466529"/>
<sequence length="136" mass="15985">MYSEEDFRRMNKNTVPEIQRTNLASTALTLLSLEINAATFDFMDKPPKEEWCFENYLNHRNMEYAASVREQLVDLCRRCGISPSSCGQNVDIVRKCLLKGLFMSIAQLQRDKKYITVSIFEYFEYLLCIRTCSKKR</sequence>
<dbReference type="GO" id="GO:0003724">
    <property type="term" value="F:RNA helicase activity"/>
    <property type="evidence" value="ECO:0007669"/>
    <property type="project" value="UniProtKB-EC"/>
</dbReference>
<gene>
    <name evidence="6" type="primary">LOC113466529</name>
</gene>
<keyword evidence="3" id="KW-0067">ATP-binding</keyword>
<accession>A0A3Q0INF7</accession>
<dbReference type="PANTHER" id="PTHR18934:SF118">
    <property type="entry name" value="ATP-DEPENDENT RNA HELICASE DHX33"/>
    <property type="match status" value="1"/>
</dbReference>
<dbReference type="RefSeq" id="XP_026677841.1">
    <property type="nucleotide sequence ID" value="XM_026822040.1"/>
</dbReference>
<dbReference type="InterPro" id="IPR042035">
    <property type="entry name" value="DEAH_win-hel_dom"/>
</dbReference>
<evidence type="ECO:0000256" key="2">
    <source>
        <dbReference type="ARBA" id="ARBA00022801"/>
    </source>
</evidence>
<dbReference type="InterPro" id="IPR027417">
    <property type="entry name" value="P-loop_NTPase"/>
</dbReference>
<keyword evidence="2" id="KW-0378">Hydrolase</keyword>
<comment type="catalytic activity">
    <reaction evidence="4">
        <text>ATP + H2O = ADP + phosphate + H(+)</text>
        <dbReference type="Rhea" id="RHEA:13065"/>
        <dbReference type="ChEBI" id="CHEBI:15377"/>
        <dbReference type="ChEBI" id="CHEBI:15378"/>
        <dbReference type="ChEBI" id="CHEBI:30616"/>
        <dbReference type="ChEBI" id="CHEBI:43474"/>
        <dbReference type="ChEBI" id="CHEBI:456216"/>
        <dbReference type="EC" id="3.6.4.13"/>
    </reaction>
</comment>
<dbReference type="PANTHER" id="PTHR18934">
    <property type="entry name" value="ATP-DEPENDENT RNA HELICASE"/>
    <property type="match status" value="1"/>
</dbReference>
<dbReference type="AlphaFoldDB" id="A0A3Q0INF7"/>